<evidence type="ECO:0000256" key="7">
    <source>
        <dbReference type="SAM" id="SignalP"/>
    </source>
</evidence>
<dbReference type="RefSeq" id="XP_016449447.1">
    <property type="nucleotide sequence ID" value="XM_016593961.2"/>
</dbReference>
<keyword evidence="2" id="KW-0052">Apoplast</keyword>
<dbReference type="GeneID" id="107774436"/>
<dbReference type="OMA" id="SYPTICV"/>
<dbReference type="Pfam" id="PF04043">
    <property type="entry name" value="PMEI"/>
    <property type="match status" value="1"/>
</dbReference>
<comment type="similarity">
    <text evidence="6">Belongs to the PMEI family.</text>
</comment>
<gene>
    <name evidence="10" type="primary">LOC107774436</name>
</gene>
<keyword evidence="3" id="KW-0964">Secreted</keyword>
<dbReference type="InterPro" id="IPR006501">
    <property type="entry name" value="Pectinesterase_inhib_dom"/>
</dbReference>
<evidence type="ECO:0000313" key="9">
    <source>
        <dbReference type="Proteomes" id="UP000790787"/>
    </source>
</evidence>
<dbReference type="CDD" id="cd15798">
    <property type="entry name" value="PMEI-like_3"/>
    <property type="match status" value="1"/>
</dbReference>
<dbReference type="NCBIfam" id="TIGR01614">
    <property type="entry name" value="PME_inhib"/>
    <property type="match status" value="1"/>
</dbReference>
<name>A0A1S3YBS5_TOBAC</name>
<dbReference type="SMART" id="SM00856">
    <property type="entry name" value="PMEI"/>
    <property type="match status" value="1"/>
</dbReference>
<reference evidence="9" key="1">
    <citation type="journal article" date="2014" name="Nat. Commun.">
        <title>The tobacco genome sequence and its comparison with those of tomato and potato.</title>
        <authorList>
            <person name="Sierro N."/>
            <person name="Battey J.N."/>
            <person name="Ouadi S."/>
            <person name="Bakaher N."/>
            <person name="Bovet L."/>
            <person name="Willig A."/>
            <person name="Goepfert S."/>
            <person name="Peitsch M.C."/>
            <person name="Ivanov N.V."/>
        </authorList>
    </citation>
    <scope>NUCLEOTIDE SEQUENCE [LARGE SCALE GENOMIC DNA]</scope>
</reference>
<dbReference type="Proteomes" id="UP000790787">
    <property type="component" value="Chromosome 10"/>
</dbReference>
<comment type="subcellular location">
    <subcellularLocation>
        <location evidence="1">Secreted</location>
        <location evidence="1">Extracellular space</location>
        <location evidence="1">Apoplast</location>
    </subcellularLocation>
</comment>
<dbReference type="FunFam" id="1.20.140.40:FF:000006">
    <property type="entry name" value="Pectinesterase inhibitor 3"/>
    <property type="match status" value="1"/>
</dbReference>
<dbReference type="KEGG" id="nta:107774436"/>
<keyword evidence="4 7" id="KW-0732">Signal</keyword>
<reference evidence="10" key="2">
    <citation type="submission" date="2025-08" db="UniProtKB">
        <authorList>
            <consortium name="RefSeq"/>
        </authorList>
    </citation>
    <scope>IDENTIFICATION</scope>
    <source>
        <tissue evidence="10">Leaf</tissue>
    </source>
</reference>
<dbReference type="PaxDb" id="4097-A0A1S3YBS5"/>
<evidence type="ECO:0000256" key="4">
    <source>
        <dbReference type="ARBA" id="ARBA00022729"/>
    </source>
</evidence>
<sequence>MSLSKTLLLALFLLYLSHFTTGKKPNTSSSSTDLVRTSCVHASYPTICVRTLSSYSGSAINTPQDLAQAAVKVSLSRAQKASDFLSELKVQSKREKGALSDCVEQMGDSMDELSKTLSELKHLSKGNAFKWQMSNLETWVSAALTNEDTCIDGFKEIDGKLRSDVKRKITNVARVTSNALYLINRLDDSRNKIATHP</sequence>
<dbReference type="GO" id="GO:0009505">
    <property type="term" value="C:plant-type cell wall"/>
    <property type="evidence" value="ECO:0000318"/>
    <property type="project" value="GO_Central"/>
</dbReference>
<keyword evidence="9" id="KW-1185">Reference proteome</keyword>
<dbReference type="GO" id="GO:0004857">
    <property type="term" value="F:enzyme inhibitor activity"/>
    <property type="evidence" value="ECO:0000318"/>
    <property type="project" value="GO_Central"/>
</dbReference>
<evidence type="ECO:0000256" key="6">
    <source>
        <dbReference type="ARBA" id="ARBA00038471"/>
    </source>
</evidence>
<evidence type="ECO:0000313" key="10">
    <source>
        <dbReference type="RefSeq" id="XP_016449447.1"/>
    </source>
</evidence>
<dbReference type="Gene3D" id="1.20.140.40">
    <property type="entry name" value="Invertase/pectin methylesterase inhibitor family protein"/>
    <property type="match status" value="1"/>
</dbReference>
<dbReference type="SUPFAM" id="SSF101148">
    <property type="entry name" value="Plant invertase/pectin methylesterase inhibitor"/>
    <property type="match status" value="1"/>
</dbReference>
<evidence type="ECO:0000256" key="5">
    <source>
        <dbReference type="ARBA" id="ARBA00023157"/>
    </source>
</evidence>
<feature type="signal peptide" evidence="7">
    <location>
        <begin position="1"/>
        <end position="22"/>
    </location>
</feature>
<dbReference type="GO" id="GO:0009827">
    <property type="term" value="P:plant-type cell wall modification"/>
    <property type="evidence" value="ECO:0000318"/>
    <property type="project" value="GO_Central"/>
</dbReference>
<evidence type="ECO:0000256" key="3">
    <source>
        <dbReference type="ARBA" id="ARBA00022525"/>
    </source>
</evidence>
<evidence type="ECO:0000256" key="1">
    <source>
        <dbReference type="ARBA" id="ARBA00004271"/>
    </source>
</evidence>
<protein>
    <submittedName>
        <fullName evidence="10">21 kDa protein-like</fullName>
    </submittedName>
    <submittedName>
        <fullName evidence="10">Pectinesterase inhibitor 3-like</fullName>
    </submittedName>
</protein>
<dbReference type="PANTHER" id="PTHR31080">
    <property type="entry name" value="PECTINESTERASE INHIBITOR-LIKE"/>
    <property type="match status" value="1"/>
</dbReference>
<feature type="chain" id="PRO_5010350024" evidence="7">
    <location>
        <begin position="23"/>
        <end position="197"/>
    </location>
</feature>
<proteinExistence type="inferred from homology"/>
<feature type="domain" description="Pectinesterase inhibitor" evidence="8">
    <location>
        <begin position="30"/>
        <end position="182"/>
    </location>
</feature>
<dbReference type="STRING" id="4097.A0A1S3YBS5"/>
<dbReference type="InterPro" id="IPR051955">
    <property type="entry name" value="PME_Inhibitor"/>
</dbReference>
<dbReference type="RefSeq" id="XP_016449447.1">
    <property type="nucleotide sequence ID" value="XM_016593961.1"/>
</dbReference>
<accession>A0A1S3YBS5</accession>
<evidence type="ECO:0000259" key="8">
    <source>
        <dbReference type="SMART" id="SM00856"/>
    </source>
</evidence>
<dbReference type="InterPro" id="IPR035513">
    <property type="entry name" value="Invertase/methylesterase_inhib"/>
</dbReference>
<evidence type="ECO:0000256" key="2">
    <source>
        <dbReference type="ARBA" id="ARBA00022523"/>
    </source>
</evidence>
<dbReference type="PANTHER" id="PTHR31080:SF110">
    <property type="entry name" value="PECTINESTERASE INHIBITOR 3"/>
    <property type="match status" value="1"/>
</dbReference>
<keyword evidence="5" id="KW-1015">Disulfide bond</keyword>
<organism evidence="9 10">
    <name type="scientific">Nicotiana tabacum</name>
    <name type="common">Common tobacco</name>
    <dbReference type="NCBI Taxonomy" id="4097"/>
    <lineage>
        <taxon>Eukaryota</taxon>
        <taxon>Viridiplantae</taxon>
        <taxon>Streptophyta</taxon>
        <taxon>Embryophyta</taxon>
        <taxon>Tracheophyta</taxon>
        <taxon>Spermatophyta</taxon>
        <taxon>Magnoliopsida</taxon>
        <taxon>eudicotyledons</taxon>
        <taxon>Gunneridae</taxon>
        <taxon>Pentapetalae</taxon>
        <taxon>asterids</taxon>
        <taxon>lamiids</taxon>
        <taxon>Solanales</taxon>
        <taxon>Solanaceae</taxon>
        <taxon>Nicotianoideae</taxon>
        <taxon>Nicotianeae</taxon>
        <taxon>Nicotiana</taxon>
    </lineage>
</organism>
<dbReference type="AlphaFoldDB" id="A0A1S3YBS5"/>
<dbReference type="GO" id="GO:0048046">
    <property type="term" value="C:apoplast"/>
    <property type="evidence" value="ECO:0007669"/>
    <property type="project" value="UniProtKB-SubCell"/>
</dbReference>
<dbReference type="OrthoDB" id="1430376at2759"/>